<dbReference type="AlphaFoldDB" id="A0AAV6UYE5"/>
<name>A0AAV6UYE5_9ARAC</name>
<dbReference type="PANTHER" id="PTHR24373:SF275">
    <property type="entry name" value="TIR DOMAIN-CONTAINING PROTEIN"/>
    <property type="match status" value="1"/>
</dbReference>
<keyword evidence="2 4" id="KW-0732">Signal</keyword>
<feature type="signal peptide" evidence="4">
    <location>
        <begin position="1"/>
        <end position="21"/>
    </location>
</feature>
<dbReference type="Gene3D" id="3.80.10.10">
    <property type="entry name" value="Ribonuclease Inhibitor"/>
    <property type="match status" value="1"/>
</dbReference>
<dbReference type="EMBL" id="JAFNEN010000217">
    <property type="protein sequence ID" value="KAG8189366.1"/>
    <property type="molecule type" value="Genomic_DNA"/>
</dbReference>
<protein>
    <submittedName>
        <fullName evidence="5">Uncharacterized protein</fullName>
    </submittedName>
</protein>
<evidence type="ECO:0000313" key="5">
    <source>
        <dbReference type="EMBL" id="KAG8189366.1"/>
    </source>
</evidence>
<reference evidence="5 6" key="1">
    <citation type="journal article" date="2022" name="Nat. Ecol. Evol.">
        <title>A masculinizing supergene underlies an exaggerated male reproductive morph in a spider.</title>
        <authorList>
            <person name="Hendrickx F."/>
            <person name="De Corte Z."/>
            <person name="Sonet G."/>
            <person name="Van Belleghem S.M."/>
            <person name="Kostlbacher S."/>
            <person name="Vangestel C."/>
        </authorList>
    </citation>
    <scope>NUCLEOTIDE SEQUENCE [LARGE SCALE GENOMIC DNA]</scope>
    <source>
        <strain evidence="5">W744_W776</strain>
    </source>
</reference>
<evidence type="ECO:0000256" key="1">
    <source>
        <dbReference type="ARBA" id="ARBA00022614"/>
    </source>
</evidence>
<gene>
    <name evidence="5" type="ORF">JTE90_021869</name>
</gene>
<organism evidence="5 6">
    <name type="scientific">Oedothorax gibbosus</name>
    <dbReference type="NCBI Taxonomy" id="931172"/>
    <lineage>
        <taxon>Eukaryota</taxon>
        <taxon>Metazoa</taxon>
        <taxon>Ecdysozoa</taxon>
        <taxon>Arthropoda</taxon>
        <taxon>Chelicerata</taxon>
        <taxon>Arachnida</taxon>
        <taxon>Araneae</taxon>
        <taxon>Araneomorphae</taxon>
        <taxon>Entelegynae</taxon>
        <taxon>Araneoidea</taxon>
        <taxon>Linyphiidae</taxon>
        <taxon>Erigoninae</taxon>
        <taxon>Oedothorax</taxon>
    </lineage>
</organism>
<dbReference type="SMART" id="SM00369">
    <property type="entry name" value="LRR_TYP"/>
    <property type="match status" value="5"/>
</dbReference>
<dbReference type="InterPro" id="IPR050328">
    <property type="entry name" value="Dev_Immune_Receptor"/>
</dbReference>
<evidence type="ECO:0000256" key="4">
    <source>
        <dbReference type="SAM" id="SignalP"/>
    </source>
</evidence>
<evidence type="ECO:0000256" key="2">
    <source>
        <dbReference type="ARBA" id="ARBA00022729"/>
    </source>
</evidence>
<keyword evidence="1" id="KW-0433">Leucine-rich repeat</keyword>
<keyword evidence="6" id="KW-1185">Reference proteome</keyword>
<accession>A0AAV6UYE5</accession>
<evidence type="ECO:0000256" key="3">
    <source>
        <dbReference type="ARBA" id="ARBA00022737"/>
    </source>
</evidence>
<evidence type="ECO:0000313" key="6">
    <source>
        <dbReference type="Proteomes" id="UP000827092"/>
    </source>
</evidence>
<proteinExistence type="predicted"/>
<dbReference type="PANTHER" id="PTHR24373">
    <property type="entry name" value="SLIT RELATED LEUCINE-RICH REPEAT NEURONAL PROTEIN"/>
    <property type="match status" value="1"/>
</dbReference>
<feature type="chain" id="PRO_5043451053" evidence="4">
    <location>
        <begin position="22"/>
        <end position="320"/>
    </location>
</feature>
<dbReference type="SUPFAM" id="SSF52058">
    <property type="entry name" value="L domain-like"/>
    <property type="match status" value="1"/>
</dbReference>
<dbReference type="InterPro" id="IPR003591">
    <property type="entry name" value="Leu-rich_rpt_typical-subtyp"/>
</dbReference>
<sequence>MLYLSISWHLVVFITFTTVTSLRYECPEPEDVFPCYCEEEDNDPTIYCNHFHQPQQIYNAVKGLKGHRIYKMSFFMNWILDEVKTDAFKDIAVDRILFENSTISLTSPQFAGMENHLVGIQMRACFNKTNPMGTWSLGHLTKLTELTMDKNRILTLPDEWLTSAPDSLKTLSLEGNSIVTLEDNVFAKAKSVVFLILDDNRLTELKRSMFPKPALTLRSLSLNNNRLRYLTSDIFHDMPNLRIIEVINNRFTTLEEKVWSDMWSQLTKLDFADNPLECYRSMKWMYSDGRSKPIILYGECQEPEKLKGKSLKALQITDFN</sequence>
<dbReference type="InterPro" id="IPR032675">
    <property type="entry name" value="LRR_dom_sf"/>
</dbReference>
<keyword evidence="3" id="KW-0677">Repeat</keyword>
<dbReference type="Pfam" id="PF13855">
    <property type="entry name" value="LRR_8"/>
    <property type="match status" value="2"/>
</dbReference>
<dbReference type="Proteomes" id="UP000827092">
    <property type="component" value="Unassembled WGS sequence"/>
</dbReference>
<comment type="caution">
    <text evidence="5">The sequence shown here is derived from an EMBL/GenBank/DDBJ whole genome shotgun (WGS) entry which is preliminary data.</text>
</comment>
<dbReference type="InterPro" id="IPR001611">
    <property type="entry name" value="Leu-rich_rpt"/>
</dbReference>